<dbReference type="RefSeq" id="WP_114839198.1">
    <property type="nucleotide sequence ID" value="NZ_CP031217.1"/>
</dbReference>
<dbReference type="AlphaFoldDB" id="A0AAX2A9Y0"/>
<reference evidence="3 5" key="2">
    <citation type="submission" date="2018-07" db="EMBL/GenBank/DDBJ databases">
        <title>Complete genome of the Arcobacter bivalviorum type strain LMG 26154.</title>
        <authorList>
            <person name="Miller W.G."/>
            <person name="Yee E."/>
            <person name="Bono J.L."/>
        </authorList>
    </citation>
    <scope>NUCLEOTIDE SEQUENCE [LARGE SCALE GENOMIC DNA]</scope>
    <source>
        <strain evidence="3 5">LMG 26154</strain>
    </source>
</reference>
<feature type="chain" id="PRO_5044718500" evidence="1">
    <location>
        <begin position="24"/>
        <end position="226"/>
    </location>
</feature>
<dbReference type="Proteomes" id="UP000289193">
    <property type="component" value="Unassembled WGS sequence"/>
</dbReference>
<dbReference type="SMART" id="SM00450">
    <property type="entry name" value="RHOD"/>
    <property type="match status" value="1"/>
</dbReference>
<name>A0AAX2A9Y0_9BACT</name>
<feature type="signal peptide" evidence="1">
    <location>
        <begin position="1"/>
        <end position="23"/>
    </location>
</feature>
<evidence type="ECO:0000313" key="4">
    <source>
        <dbReference type="EMBL" id="RXK10704.1"/>
    </source>
</evidence>
<dbReference type="KEGG" id="hbv:ABIV_1370"/>
<organism evidence="4 6">
    <name type="scientific">Halarcobacter bivalviorum</name>
    <dbReference type="NCBI Taxonomy" id="663364"/>
    <lineage>
        <taxon>Bacteria</taxon>
        <taxon>Pseudomonadati</taxon>
        <taxon>Campylobacterota</taxon>
        <taxon>Epsilonproteobacteria</taxon>
        <taxon>Campylobacterales</taxon>
        <taxon>Arcobacteraceae</taxon>
        <taxon>Halarcobacter</taxon>
    </lineage>
</organism>
<evidence type="ECO:0000313" key="3">
    <source>
        <dbReference type="EMBL" id="AXH12366.1"/>
    </source>
</evidence>
<accession>A0AAX2A9Y0</accession>
<dbReference type="EMBL" id="PDKM01000002">
    <property type="protein sequence ID" value="RXK10704.1"/>
    <property type="molecule type" value="Genomic_DNA"/>
</dbReference>
<reference evidence="4 6" key="1">
    <citation type="submission" date="2017-10" db="EMBL/GenBank/DDBJ databases">
        <title>Genomics of the genus Arcobacter.</title>
        <authorList>
            <person name="Perez-Cataluna A."/>
            <person name="Figueras M.J."/>
        </authorList>
    </citation>
    <scope>NUCLEOTIDE SEQUENCE [LARGE SCALE GENOMIC DNA]</scope>
    <source>
        <strain evidence="4 6">CECT 7835</strain>
    </source>
</reference>
<dbReference type="InterPro" id="IPR036873">
    <property type="entry name" value="Rhodanese-like_dom_sf"/>
</dbReference>
<sequence>MILKVLKISALSTILGLSLNANDFNLRGEGVDITYNEKEFTIKRMHDEECKTINGADPKNIWSGNYAKEGLPQKCVKSFVTTVGKITPMKINDTIKTIGEIEVIEFIKKAQDKEDMLLIDARLPDWFLQMTIPTAENIPFTYFDKSKYPDDFYDVLEMIGVKEVSAGKYDFTDAKELLLFCNGAWCPQSTFAIENLIKIGYPQEKISWYRGGMYSWKMLNLTTTSE</sequence>
<dbReference type="CDD" id="cd00158">
    <property type="entry name" value="RHOD"/>
    <property type="match status" value="1"/>
</dbReference>
<evidence type="ECO:0000259" key="2">
    <source>
        <dbReference type="PROSITE" id="PS50206"/>
    </source>
</evidence>
<dbReference type="Gene3D" id="3.40.250.10">
    <property type="entry name" value="Rhodanese-like domain"/>
    <property type="match status" value="1"/>
</dbReference>
<dbReference type="SUPFAM" id="SSF52821">
    <property type="entry name" value="Rhodanese/Cell cycle control phosphatase"/>
    <property type="match status" value="1"/>
</dbReference>
<evidence type="ECO:0000313" key="5">
    <source>
        <dbReference type="Proteomes" id="UP000253850"/>
    </source>
</evidence>
<dbReference type="Pfam" id="PF00581">
    <property type="entry name" value="Rhodanese"/>
    <property type="match status" value="1"/>
</dbReference>
<proteinExistence type="predicted"/>
<dbReference type="EMBL" id="CP031217">
    <property type="protein sequence ID" value="AXH12366.1"/>
    <property type="molecule type" value="Genomic_DNA"/>
</dbReference>
<dbReference type="PROSITE" id="PS50206">
    <property type="entry name" value="RHODANESE_3"/>
    <property type="match status" value="1"/>
</dbReference>
<keyword evidence="1" id="KW-0732">Signal</keyword>
<feature type="domain" description="Rhodanese" evidence="2">
    <location>
        <begin position="112"/>
        <end position="225"/>
    </location>
</feature>
<keyword evidence="6" id="KW-1185">Reference proteome</keyword>
<evidence type="ECO:0000256" key="1">
    <source>
        <dbReference type="SAM" id="SignalP"/>
    </source>
</evidence>
<dbReference type="Proteomes" id="UP000253850">
    <property type="component" value="Chromosome"/>
</dbReference>
<dbReference type="InterPro" id="IPR001763">
    <property type="entry name" value="Rhodanese-like_dom"/>
</dbReference>
<gene>
    <name evidence="3" type="ORF">ABIV_1370</name>
    <name evidence="4" type="ORF">CRV05_05345</name>
</gene>
<protein>
    <submittedName>
        <fullName evidence="3">Rhodanese-like domain-containing protein</fullName>
    </submittedName>
    <submittedName>
        <fullName evidence="4">Sulfurtransferase</fullName>
    </submittedName>
</protein>
<evidence type="ECO:0000313" key="6">
    <source>
        <dbReference type="Proteomes" id="UP000289193"/>
    </source>
</evidence>